<evidence type="ECO:0000313" key="2">
    <source>
        <dbReference type="EnsemblPlants" id="ORUFI01G11920.1"/>
    </source>
</evidence>
<dbReference type="Gramene" id="ORUFI01G11920.1">
    <property type="protein sequence ID" value="ORUFI01G11920.1"/>
    <property type="gene ID" value="ORUFI01G11920"/>
</dbReference>
<dbReference type="AlphaFoldDB" id="A0A0E0MUI5"/>
<proteinExistence type="predicted"/>
<feature type="compositionally biased region" description="Low complexity" evidence="1">
    <location>
        <begin position="15"/>
        <end position="28"/>
    </location>
</feature>
<protein>
    <submittedName>
        <fullName evidence="2">Uncharacterized protein</fullName>
    </submittedName>
</protein>
<sequence>MTTTTTDGNGTPRVTSTGGPLSSSTGCTAGYSPTPARDIDRRASKFIDRVHHGMLAGAGGEQDR</sequence>
<keyword evidence="3" id="KW-1185">Reference proteome</keyword>
<dbReference type="HOGENOM" id="CLU_2871617_0_0_1"/>
<evidence type="ECO:0000313" key="3">
    <source>
        <dbReference type="Proteomes" id="UP000008022"/>
    </source>
</evidence>
<name>A0A0E0MUI5_ORYRU</name>
<reference evidence="2" key="2">
    <citation type="submission" date="2015-06" db="UniProtKB">
        <authorList>
            <consortium name="EnsemblPlants"/>
        </authorList>
    </citation>
    <scope>IDENTIFICATION</scope>
</reference>
<feature type="region of interest" description="Disordered" evidence="1">
    <location>
        <begin position="1"/>
        <end position="38"/>
    </location>
</feature>
<organism evidence="2 3">
    <name type="scientific">Oryza rufipogon</name>
    <name type="common">Brownbeard rice</name>
    <name type="synonym">Asian wild rice</name>
    <dbReference type="NCBI Taxonomy" id="4529"/>
    <lineage>
        <taxon>Eukaryota</taxon>
        <taxon>Viridiplantae</taxon>
        <taxon>Streptophyta</taxon>
        <taxon>Embryophyta</taxon>
        <taxon>Tracheophyta</taxon>
        <taxon>Spermatophyta</taxon>
        <taxon>Magnoliopsida</taxon>
        <taxon>Liliopsida</taxon>
        <taxon>Poales</taxon>
        <taxon>Poaceae</taxon>
        <taxon>BOP clade</taxon>
        <taxon>Oryzoideae</taxon>
        <taxon>Oryzeae</taxon>
        <taxon>Oryzinae</taxon>
        <taxon>Oryza</taxon>
    </lineage>
</organism>
<reference evidence="3" key="1">
    <citation type="submission" date="2013-06" db="EMBL/GenBank/DDBJ databases">
        <authorList>
            <person name="Zhao Q."/>
        </authorList>
    </citation>
    <scope>NUCLEOTIDE SEQUENCE</scope>
    <source>
        <strain evidence="3">cv. W1943</strain>
    </source>
</reference>
<accession>A0A0E0MUI5</accession>
<dbReference type="Proteomes" id="UP000008022">
    <property type="component" value="Unassembled WGS sequence"/>
</dbReference>
<evidence type="ECO:0000256" key="1">
    <source>
        <dbReference type="SAM" id="MobiDB-lite"/>
    </source>
</evidence>
<dbReference type="EnsemblPlants" id="ORUFI01G11920.1">
    <property type="protein sequence ID" value="ORUFI01G11920.1"/>
    <property type="gene ID" value="ORUFI01G11920"/>
</dbReference>